<name>A0A318HPQ4_9BACT</name>
<sequence length="69" mass="7823">MQHPYIKYEQDKTWTVVNDLINDLINNNDIELQTPIEYVVGYICKGLLDSQVISGGGKGRNTPNQELSK</sequence>
<dbReference type="AlphaFoldDB" id="A0A318HPQ4"/>
<evidence type="ECO:0000313" key="1">
    <source>
        <dbReference type="EMBL" id="PXX15008.1"/>
    </source>
</evidence>
<protein>
    <submittedName>
        <fullName evidence="1">Uncharacterized protein</fullName>
    </submittedName>
</protein>
<organism evidence="1 2">
    <name type="scientific">Hoylesella shahii DSM 15611 = JCM 12083</name>
    <dbReference type="NCBI Taxonomy" id="1122991"/>
    <lineage>
        <taxon>Bacteria</taxon>
        <taxon>Pseudomonadati</taxon>
        <taxon>Bacteroidota</taxon>
        <taxon>Bacteroidia</taxon>
        <taxon>Bacteroidales</taxon>
        <taxon>Prevotellaceae</taxon>
        <taxon>Hoylesella</taxon>
    </lineage>
</organism>
<accession>A0A318HPQ4</accession>
<dbReference type="RefSeq" id="WP_025817870.1">
    <property type="nucleotide sequence ID" value="NZ_BAIZ01000102.1"/>
</dbReference>
<dbReference type="GeneID" id="78572279"/>
<dbReference type="STRING" id="1122991.GCA_000613445_00065"/>
<dbReference type="EMBL" id="QJJX01000081">
    <property type="protein sequence ID" value="PXX15008.1"/>
    <property type="molecule type" value="Genomic_DNA"/>
</dbReference>
<proteinExistence type="predicted"/>
<evidence type="ECO:0000313" key="2">
    <source>
        <dbReference type="Proteomes" id="UP000248314"/>
    </source>
</evidence>
<keyword evidence="2" id="KW-1185">Reference proteome</keyword>
<reference evidence="1 2" key="1">
    <citation type="submission" date="2018-05" db="EMBL/GenBank/DDBJ databases">
        <title>Genomic Encyclopedia of Type Strains, Phase I: the one thousand microbial genomes (KMG-I) project.</title>
        <authorList>
            <person name="Kyrpides N."/>
        </authorList>
    </citation>
    <scope>NUCLEOTIDE SEQUENCE [LARGE SCALE GENOMIC DNA]</scope>
    <source>
        <strain evidence="1 2">DSM 15611</strain>
    </source>
</reference>
<gene>
    <name evidence="1" type="ORF">EJ73_02874</name>
</gene>
<dbReference type="OrthoDB" id="1100330at2"/>
<comment type="caution">
    <text evidence="1">The sequence shown here is derived from an EMBL/GenBank/DDBJ whole genome shotgun (WGS) entry which is preliminary data.</text>
</comment>
<dbReference type="Proteomes" id="UP000248314">
    <property type="component" value="Unassembled WGS sequence"/>
</dbReference>